<organism evidence="1 2">
    <name type="scientific">Candidatus Gottesmanbacteria bacterium GW2011_GWA2_44_17</name>
    <dbReference type="NCBI Taxonomy" id="1618444"/>
    <lineage>
        <taxon>Bacteria</taxon>
        <taxon>Candidatus Gottesmaniibacteriota</taxon>
    </lineage>
</organism>
<evidence type="ECO:0000313" key="1">
    <source>
        <dbReference type="EMBL" id="KKT45958.1"/>
    </source>
</evidence>
<dbReference type="InterPro" id="IPR012657">
    <property type="entry name" value="23S_rRNA-intervening_sequence"/>
</dbReference>
<dbReference type="EMBL" id="LCIB01000036">
    <property type="protein sequence ID" value="KKT45958.1"/>
    <property type="molecule type" value="Genomic_DNA"/>
</dbReference>
<gene>
    <name evidence="1" type="ORF">UW37_C0036G0003</name>
</gene>
<proteinExistence type="predicted"/>
<protein>
    <submittedName>
        <fullName evidence="1">23S rRNA-associated protein</fullName>
    </submittedName>
</protein>
<dbReference type="PANTHER" id="PTHR38471:SF2">
    <property type="entry name" value="FOUR HELIX BUNDLE PROTEIN"/>
    <property type="match status" value="1"/>
</dbReference>
<dbReference type="Pfam" id="PF05635">
    <property type="entry name" value="23S_rRNA_IVP"/>
    <property type="match status" value="1"/>
</dbReference>
<dbReference type="CDD" id="cd16377">
    <property type="entry name" value="23S_rRNA_IVP_like"/>
    <property type="match status" value="1"/>
</dbReference>
<reference evidence="1 2" key="1">
    <citation type="journal article" date="2015" name="Nature">
        <title>rRNA introns, odd ribosomes, and small enigmatic genomes across a large radiation of phyla.</title>
        <authorList>
            <person name="Brown C.T."/>
            <person name="Hug L.A."/>
            <person name="Thomas B.C."/>
            <person name="Sharon I."/>
            <person name="Castelle C.J."/>
            <person name="Singh A."/>
            <person name="Wilkins M.J."/>
            <person name="Williams K.H."/>
            <person name="Banfield J.F."/>
        </authorList>
    </citation>
    <scope>NUCLEOTIDE SEQUENCE [LARGE SCALE GENOMIC DNA]</scope>
</reference>
<sequence length="119" mass="13891">MDSFNFEKLTVWQKSLDFIELIYEISKKFPFEERFGLQSQLRRAAVSIALNIAEGSGRSTQKDFKRFIHDSIGSLRETITCLHIAKKLHYLKENQFNQAYQDGIEISKMLFGLVKKLNN</sequence>
<dbReference type="Proteomes" id="UP000034063">
    <property type="component" value="Unassembled WGS sequence"/>
</dbReference>
<comment type="caution">
    <text evidence="1">The sequence shown here is derived from an EMBL/GenBank/DDBJ whole genome shotgun (WGS) entry which is preliminary data.</text>
</comment>
<dbReference type="PANTHER" id="PTHR38471">
    <property type="entry name" value="FOUR HELIX BUNDLE PROTEIN"/>
    <property type="match status" value="1"/>
</dbReference>
<dbReference type="NCBIfam" id="TIGR02436">
    <property type="entry name" value="four helix bundle protein"/>
    <property type="match status" value="1"/>
</dbReference>
<evidence type="ECO:0000313" key="2">
    <source>
        <dbReference type="Proteomes" id="UP000034063"/>
    </source>
</evidence>
<name>A0A0G1HHC1_9BACT</name>
<accession>A0A0G1HHC1</accession>
<dbReference type="Gene3D" id="1.20.1440.60">
    <property type="entry name" value="23S rRNA-intervening sequence"/>
    <property type="match status" value="1"/>
</dbReference>
<dbReference type="InterPro" id="IPR036583">
    <property type="entry name" value="23S_rRNA_IVS_sf"/>
</dbReference>
<dbReference type="SUPFAM" id="SSF158446">
    <property type="entry name" value="IVS-encoded protein-like"/>
    <property type="match status" value="1"/>
</dbReference>
<dbReference type="AlphaFoldDB" id="A0A0G1HHC1"/>